<evidence type="ECO:0000256" key="5">
    <source>
        <dbReference type="ARBA" id="ARBA00023136"/>
    </source>
</evidence>
<dbReference type="EMBL" id="BJUW01000017">
    <property type="protein sequence ID" value="GEK87681.1"/>
    <property type="molecule type" value="Genomic_DNA"/>
</dbReference>
<feature type="transmembrane region" description="Helical" evidence="6">
    <location>
        <begin position="249"/>
        <end position="266"/>
    </location>
</feature>
<comment type="caution">
    <text evidence="8">The sequence shown here is derived from an EMBL/GenBank/DDBJ whole genome shotgun (WGS) entry which is preliminary data.</text>
</comment>
<sequence>MNAQAGFTRKGWILFAVMAFVWGITYLFIKEAVHSITPPAVVAGRTLLGGLVLLPFALRSGALKAAWKHWPWVLAFGVVEMAGPFLLLSHAETQLPSGLTGLLVATVPLFAVIIALLRGDRTALSPVRLGGLLLGFAGVAIVVAGPGLFPHEPASVFAIGEILLTALLYAIAPFIIAHKLSDVPSIGTITLALFAIGIGYLPAALLTQNELPTVRSAVSLLLLGIICTAVAFVAFFALIREVGPVRAPLFTYVNPVVAIVLGTVFLSEPITSGLLFGFPVIIAGCWFAATGGRLRTRKEALPPPQMP</sequence>
<evidence type="ECO:0000256" key="4">
    <source>
        <dbReference type="ARBA" id="ARBA00022989"/>
    </source>
</evidence>
<evidence type="ECO:0000256" key="2">
    <source>
        <dbReference type="ARBA" id="ARBA00007362"/>
    </source>
</evidence>
<dbReference type="AlphaFoldDB" id="A0A511ALF4"/>
<dbReference type="InterPro" id="IPR050638">
    <property type="entry name" value="AA-Vitamin_Transporters"/>
</dbReference>
<dbReference type="PANTHER" id="PTHR32322">
    <property type="entry name" value="INNER MEMBRANE TRANSPORTER"/>
    <property type="match status" value="1"/>
</dbReference>
<feature type="transmembrane region" description="Helical" evidence="6">
    <location>
        <begin position="217"/>
        <end position="237"/>
    </location>
</feature>
<dbReference type="Proteomes" id="UP000321225">
    <property type="component" value="Unassembled WGS sequence"/>
</dbReference>
<dbReference type="OrthoDB" id="4630069at2"/>
<protein>
    <submittedName>
        <fullName evidence="8">Membrane protein</fullName>
    </submittedName>
</protein>
<feature type="transmembrane region" description="Helical" evidence="6">
    <location>
        <begin position="129"/>
        <end position="149"/>
    </location>
</feature>
<proteinExistence type="inferred from homology"/>
<dbReference type="InterPro" id="IPR000620">
    <property type="entry name" value="EamA_dom"/>
</dbReference>
<evidence type="ECO:0000313" key="8">
    <source>
        <dbReference type="EMBL" id="GEK87681.1"/>
    </source>
</evidence>
<feature type="transmembrane region" description="Helical" evidence="6">
    <location>
        <begin position="183"/>
        <end position="205"/>
    </location>
</feature>
<comment type="similarity">
    <text evidence="2">Belongs to the EamA transporter family.</text>
</comment>
<accession>A0A511ALF4</accession>
<feature type="transmembrane region" description="Helical" evidence="6">
    <location>
        <begin position="70"/>
        <end position="91"/>
    </location>
</feature>
<feature type="domain" description="EamA" evidence="7">
    <location>
        <begin position="10"/>
        <end position="143"/>
    </location>
</feature>
<feature type="transmembrane region" description="Helical" evidence="6">
    <location>
        <begin position="272"/>
        <end position="289"/>
    </location>
</feature>
<reference evidence="8 9" key="1">
    <citation type="submission" date="2019-07" db="EMBL/GenBank/DDBJ databases">
        <title>Whole genome shotgun sequence of Microbacterium aerolatum NBRC 103071.</title>
        <authorList>
            <person name="Hosoyama A."/>
            <person name="Uohara A."/>
            <person name="Ohji S."/>
            <person name="Ichikawa N."/>
        </authorList>
    </citation>
    <scope>NUCLEOTIDE SEQUENCE [LARGE SCALE GENOMIC DNA]</scope>
    <source>
        <strain evidence="8 9">NBRC 103071</strain>
    </source>
</reference>
<feature type="transmembrane region" description="Helical" evidence="6">
    <location>
        <begin position="97"/>
        <end position="117"/>
    </location>
</feature>
<name>A0A511ALF4_9MICO</name>
<dbReference type="SUPFAM" id="SSF103481">
    <property type="entry name" value="Multidrug resistance efflux transporter EmrE"/>
    <property type="match status" value="2"/>
</dbReference>
<feature type="transmembrane region" description="Helical" evidence="6">
    <location>
        <begin position="12"/>
        <end position="29"/>
    </location>
</feature>
<gene>
    <name evidence="8" type="ORF">MAE01_28570</name>
</gene>
<evidence type="ECO:0000259" key="7">
    <source>
        <dbReference type="Pfam" id="PF00892"/>
    </source>
</evidence>
<organism evidence="8 9">
    <name type="scientific">Microbacterium aerolatum</name>
    <dbReference type="NCBI Taxonomy" id="153731"/>
    <lineage>
        <taxon>Bacteria</taxon>
        <taxon>Bacillati</taxon>
        <taxon>Actinomycetota</taxon>
        <taxon>Actinomycetes</taxon>
        <taxon>Micrococcales</taxon>
        <taxon>Microbacteriaceae</taxon>
        <taxon>Microbacterium</taxon>
    </lineage>
</organism>
<feature type="domain" description="EamA" evidence="7">
    <location>
        <begin position="162"/>
        <end position="288"/>
    </location>
</feature>
<dbReference type="InterPro" id="IPR037185">
    <property type="entry name" value="EmrE-like"/>
</dbReference>
<evidence type="ECO:0000313" key="9">
    <source>
        <dbReference type="Proteomes" id="UP000321225"/>
    </source>
</evidence>
<dbReference type="GO" id="GO:0016020">
    <property type="term" value="C:membrane"/>
    <property type="evidence" value="ECO:0007669"/>
    <property type="project" value="UniProtKB-SubCell"/>
</dbReference>
<keyword evidence="9" id="KW-1185">Reference proteome</keyword>
<keyword evidence="4 6" id="KW-1133">Transmembrane helix</keyword>
<feature type="transmembrane region" description="Helical" evidence="6">
    <location>
        <begin position="41"/>
        <end position="58"/>
    </location>
</feature>
<evidence type="ECO:0000256" key="1">
    <source>
        <dbReference type="ARBA" id="ARBA00004141"/>
    </source>
</evidence>
<comment type="subcellular location">
    <subcellularLocation>
        <location evidence="1">Membrane</location>
        <topology evidence="1">Multi-pass membrane protein</topology>
    </subcellularLocation>
</comment>
<dbReference type="PANTHER" id="PTHR32322:SF9">
    <property type="entry name" value="AMINO-ACID METABOLITE EFFLUX PUMP-RELATED"/>
    <property type="match status" value="1"/>
</dbReference>
<dbReference type="RefSeq" id="WP_147040529.1">
    <property type="nucleotide sequence ID" value="NZ_BJUW01000017.1"/>
</dbReference>
<dbReference type="Pfam" id="PF00892">
    <property type="entry name" value="EamA"/>
    <property type="match status" value="2"/>
</dbReference>
<evidence type="ECO:0000256" key="6">
    <source>
        <dbReference type="SAM" id="Phobius"/>
    </source>
</evidence>
<keyword evidence="5 6" id="KW-0472">Membrane</keyword>
<keyword evidence="3 6" id="KW-0812">Transmembrane</keyword>
<feature type="transmembrane region" description="Helical" evidence="6">
    <location>
        <begin position="155"/>
        <end position="176"/>
    </location>
</feature>
<evidence type="ECO:0000256" key="3">
    <source>
        <dbReference type="ARBA" id="ARBA00022692"/>
    </source>
</evidence>